<evidence type="ECO:0000313" key="2">
    <source>
        <dbReference type="Proteomes" id="UP000488299"/>
    </source>
</evidence>
<dbReference type="EMBL" id="WELI01000007">
    <property type="protein sequence ID" value="KAB7728803.1"/>
    <property type="molecule type" value="Genomic_DNA"/>
</dbReference>
<organism evidence="1 2">
    <name type="scientific">Rudanella paleaurantiibacter</name>
    <dbReference type="NCBI Taxonomy" id="2614655"/>
    <lineage>
        <taxon>Bacteria</taxon>
        <taxon>Pseudomonadati</taxon>
        <taxon>Bacteroidota</taxon>
        <taxon>Cytophagia</taxon>
        <taxon>Cytophagales</taxon>
        <taxon>Cytophagaceae</taxon>
        <taxon>Rudanella</taxon>
    </lineage>
</organism>
<gene>
    <name evidence="1" type="ORF">F5984_17885</name>
</gene>
<dbReference type="AlphaFoldDB" id="A0A7J5TWK3"/>
<evidence type="ECO:0000313" key="1">
    <source>
        <dbReference type="EMBL" id="KAB7728803.1"/>
    </source>
</evidence>
<proteinExistence type="predicted"/>
<name>A0A7J5TWK3_9BACT</name>
<reference evidence="1 2" key="1">
    <citation type="submission" date="2019-10" db="EMBL/GenBank/DDBJ databases">
        <title>Rudanella paleaurantiibacter sp. nov., isolated from sludge.</title>
        <authorList>
            <person name="Xu S.Q."/>
        </authorList>
    </citation>
    <scope>NUCLEOTIDE SEQUENCE [LARGE SCALE GENOMIC DNA]</scope>
    <source>
        <strain evidence="1 2">HX-22-17</strain>
    </source>
</reference>
<dbReference type="Proteomes" id="UP000488299">
    <property type="component" value="Unassembled WGS sequence"/>
</dbReference>
<accession>A0A7J5TWK3</accession>
<comment type="caution">
    <text evidence="1">The sequence shown here is derived from an EMBL/GenBank/DDBJ whole genome shotgun (WGS) entry which is preliminary data.</text>
</comment>
<sequence>MAFYDGYDTGGNTSVAFDGENIYKWSGTSPYKAEPWGYFTPDGREVPYIKRDRDLGQTFTYTGSVARQLTAVTVSTGYGTNVVRAGMYGRRVSMQLFEVTGEPTRHTNGSEGATNALHGFPHNRPALPIPPERDDYLVGEEYRSLGVFSGAVFPDKVAFGFASADVAVPPNHPNLKGRYLRFVFTDAKPIWLQPGKRYSFLVMLEQIGLDCGFTLANHYSGTYAAGHAIRRDGNGQFPPVPADPRQDFTHPANAKALASAHFPTDLSRRVQIPPGTNGYPDVDTWRDLLFYVEAR</sequence>
<protein>
    <submittedName>
        <fullName evidence="1">Uncharacterized protein</fullName>
    </submittedName>
</protein>
<keyword evidence="2" id="KW-1185">Reference proteome</keyword>